<accession>A0A0X8JPV3</accession>
<evidence type="ECO:0000256" key="7">
    <source>
        <dbReference type="PROSITE-ProRule" id="PRU00473"/>
    </source>
</evidence>
<dbReference type="InterPro" id="IPR006665">
    <property type="entry name" value="OmpA-like"/>
</dbReference>
<dbReference type="PANTHER" id="PTHR30329">
    <property type="entry name" value="STATOR ELEMENT OF FLAGELLAR MOTOR COMPLEX"/>
    <property type="match status" value="1"/>
</dbReference>
<name>A0A0X8JPV3_9BACT</name>
<dbReference type="OrthoDB" id="5469916at2"/>
<dbReference type="CDD" id="cd07185">
    <property type="entry name" value="OmpA_C-like"/>
    <property type="match status" value="1"/>
</dbReference>
<dbReference type="SUPFAM" id="SSF103088">
    <property type="entry name" value="OmpA-like"/>
    <property type="match status" value="1"/>
</dbReference>
<evidence type="ECO:0000256" key="6">
    <source>
        <dbReference type="ARBA" id="ARBA00023136"/>
    </source>
</evidence>
<protein>
    <recommendedName>
        <fullName evidence="8">OmpA-like domain-containing protein</fullName>
    </recommendedName>
</protein>
<dbReference type="PANTHER" id="PTHR30329:SF21">
    <property type="entry name" value="LIPOPROTEIN YIAD-RELATED"/>
    <property type="match status" value="1"/>
</dbReference>
<organism evidence="9 10">
    <name type="scientific">Desulfomicrobium orale DSM 12838</name>
    <dbReference type="NCBI Taxonomy" id="888061"/>
    <lineage>
        <taxon>Bacteria</taxon>
        <taxon>Pseudomonadati</taxon>
        <taxon>Thermodesulfobacteriota</taxon>
        <taxon>Desulfovibrionia</taxon>
        <taxon>Desulfovibrionales</taxon>
        <taxon>Desulfomicrobiaceae</taxon>
        <taxon>Desulfomicrobium</taxon>
    </lineage>
</organism>
<evidence type="ECO:0000256" key="1">
    <source>
        <dbReference type="ARBA" id="ARBA00004162"/>
    </source>
</evidence>
<dbReference type="RefSeq" id="WP_066604760.1">
    <property type="nucleotide sequence ID" value="NZ_CP014230.1"/>
</dbReference>
<evidence type="ECO:0000259" key="8">
    <source>
        <dbReference type="PROSITE" id="PS51123"/>
    </source>
</evidence>
<feature type="domain" description="OmpA-like" evidence="8">
    <location>
        <begin position="108"/>
        <end position="237"/>
    </location>
</feature>
<evidence type="ECO:0000313" key="10">
    <source>
        <dbReference type="Proteomes" id="UP000063964"/>
    </source>
</evidence>
<evidence type="ECO:0000256" key="2">
    <source>
        <dbReference type="ARBA" id="ARBA00008914"/>
    </source>
</evidence>
<dbReference type="AlphaFoldDB" id="A0A0X8JPV3"/>
<dbReference type="InterPro" id="IPR036737">
    <property type="entry name" value="OmpA-like_sf"/>
</dbReference>
<dbReference type="EMBL" id="CP014230">
    <property type="protein sequence ID" value="AMD92724.1"/>
    <property type="molecule type" value="Genomic_DNA"/>
</dbReference>
<comment type="similarity">
    <text evidence="2">Belongs to the MotB family.</text>
</comment>
<dbReference type="InterPro" id="IPR025713">
    <property type="entry name" value="MotB-like_N_dom"/>
</dbReference>
<dbReference type="PROSITE" id="PS51123">
    <property type="entry name" value="OMPA_2"/>
    <property type="match status" value="1"/>
</dbReference>
<gene>
    <name evidence="9" type="ORF">AXF15_06150</name>
</gene>
<keyword evidence="4" id="KW-0812">Transmembrane</keyword>
<sequence>MRKRKRASSDSDIPPWMVTFSDLVTLLMTFFIVLVSMASLVDTQKRKVALGSVAGAFGKGARNLDDLTTVDTKNSVSPGPINMFDDLAPLEKQLWERPDQDLRFESNRFVQRLSIDADALFAANSSDLSGRGRALLDRLLPVMAGSAYPLALSGHTAGGFGELGPDYEQPRDTRVDFSWELSLRRVLAVYRYFVGAGIDPEKLRVEAFGRFHPVAGNETPEGRRRNRRVDITLDRRISGWSPELAARDAQEGKEKEEGFRVRDFLFRFDLPGERRP</sequence>
<reference evidence="10" key="1">
    <citation type="submission" date="2016-02" db="EMBL/GenBank/DDBJ databases">
        <authorList>
            <person name="Holder M.E."/>
            <person name="Ajami N.J."/>
            <person name="Petrosino J.F."/>
        </authorList>
    </citation>
    <scope>NUCLEOTIDE SEQUENCE [LARGE SCALE GENOMIC DNA]</scope>
    <source>
        <strain evidence="10">DSM 12838</strain>
    </source>
</reference>
<evidence type="ECO:0000313" key="9">
    <source>
        <dbReference type="EMBL" id="AMD92724.1"/>
    </source>
</evidence>
<dbReference type="Gene3D" id="3.30.1330.60">
    <property type="entry name" value="OmpA-like domain"/>
    <property type="match status" value="1"/>
</dbReference>
<keyword evidence="6 7" id="KW-0472">Membrane</keyword>
<dbReference type="GO" id="GO:0005886">
    <property type="term" value="C:plasma membrane"/>
    <property type="evidence" value="ECO:0007669"/>
    <property type="project" value="UniProtKB-SubCell"/>
</dbReference>
<dbReference type="Pfam" id="PF00691">
    <property type="entry name" value="OmpA"/>
    <property type="match status" value="1"/>
</dbReference>
<dbReference type="STRING" id="888061.AXF15_06150"/>
<dbReference type="InterPro" id="IPR050330">
    <property type="entry name" value="Bact_OuterMem_StrucFunc"/>
</dbReference>
<proteinExistence type="inferred from homology"/>
<dbReference type="Proteomes" id="UP000063964">
    <property type="component" value="Chromosome"/>
</dbReference>
<keyword evidence="5" id="KW-1133">Transmembrane helix</keyword>
<dbReference type="KEGG" id="doa:AXF15_06150"/>
<evidence type="ECO:0000256" key="5">
    <source>
        <dbReference type="ARBA" id="ARBA00022989"/>
    </source>
</evidence>
<comment type="subcellular location">
    <subcellularLocation>
        <location evidence="1">Cell membrane</location>
        <topology evidence="1">Single-pass membrane protein</topology>
    </subcellularLocation>
</comment>
<dbReference type="Pfam" id="PF13677">
    <property type="entry name" value="MotB_plug"/>
    <property type="match status" value="1"/>
</dbReference>
<evidence type="ECO:0000256" key="4">
    <source>
        <dbReference type="ARBA" id="ARBA00022692"/>
    </source>
</evidence>
<keyword evidence="3" id="KW-1003">Cell membrane</keyword>
<keyword evidence="10" id="KW-1185">Reference proteome</keyword>
<evidence type="ECO:0000256" key="3">
    <source>
        <dbReference type="ARBA" id="ARBA00022475"/>
    </source>
</evidence>